<evidence type="ECO:0000256" key="3">
    <source>
        <dbReference type="ARBA" id="ARBA00023315"/>
    </source>
</evidence>
<feature type="binding site" evidence="4">
    <location>
        <begin position="118"/>
        <end position="119"/>
    </location>
    <ligand>
        <name>acetyl-CoA</name>
        <dbReference type="ChEBI" id="CHEBI:57288"/>
    </ligand>
</feature>
<dbReference type="InterPro" id="IPR036527">
    <property type="entry name" value="SCP2_sterol-bd_dom_sf"/>
</dbReference>
<dbReference type="NCBIfam" id="NF002367">
    <property type="entry name" value="PRK01346.1-4"/>
    <property type="match status" value="1"/>
</dbReference>
<dbReference type="SUPFAM" id="SSF55729">
    <property type="entry name" value="Acyl-CoA N-acyltransferases (Nat)"/>
    <property type="match status" value="1"/>
</dbReference>
<comment type="subunit">
    <text evidence="4">Homohexamer; trimer of dimers.</text>
</comment>
<comment type="similarity">
    <text evidence="1 4">Belongs to the acetyltransferase Eis family.</text>
</comment>
<dbReference type="Pfam" id="PF13527">
    <property type="entry name" value="Acetyltransf_9"/>
    <property type="match status" value="1"/>
</dbReference>
<dbReference type="InterPro" id="IPR016181">
    <property type="entry name" value="Acyl_CoA_acyltransferase"/>
</dbReference>
<dbReference type="InterPro" id="IPR022902">
    <property type="entry name" value="NAcTrfase_Eis"/>
</dbReference>
<reference evidence="6" key="1">
    <citation type="submission" date="2021-01" db="EMBL/GenBank/DDBJ databases">
        <title>Whole genome shotgun sequence of Actinocatenispora rupis NBRC 107355.</title>
        <authorList>
            <person name="Komaki H."/>
            <person name="Tamura T."/>
        </authorList>
    </citation>
    <scope>NUCLEOTIDE SEQUENCE</scope>
    <source>
        <strain evidence="6">NBRC 107355</strain>
    </source>
</reference>
<keyword evidence="7" id="KW-1185">Reference proteome</keyword>
<dbReference type="GO" id="GO:0034069">
    <property type="term" value="F:aminoglycoside N-acetyltransferase activity"/>
    <property type="evidence" value="ECO:0007669"/>
    <property type="project" value="TreeGrafter"/>
</dbReference>
<dbReference type="InterPro" id="IPR041380">
    <property type="entry name" value="Acetyltransf_17"/>
</dbReference>
<dbReference type="Pfam" id="PF13530">
    <property type="entry name" value="SCP2_2"/>
    <property type="match status" value="1"/>
</dbReference>
<dbReference type="Pfam" id="PF17668">
    <property type="entry name" value="Acetyltransf_17"/>
    <property type="match status" value="1"/>
</dbReference>
<dbReference type="RefSeq" id="WP_203664413.1">
    <property type="nucleotide sequence ID" value="NZ_BAAAZM010000004.1"/>
</dbReference>
<gene>
    <name evidence="6" type="ORF">Aru02nite_67970</name>
</gene>
<dbReference type="SUPFAM" id="SSF55718">
    <property type="entry name" value="SCP-like"/>
    <property type="match status" value="1"/>
</dbReference>
<keyword evidence="2 4" id="KW-0808">Transferase</keyword>
<comment type="caution">
    <text evidence="6">The sequence shown here is derived from an EMBL/GenBank/DDBJ whole genome shotgun (WGS) entry which is preliminary data.</text>
</comment>
<dbReference type="AlphaFoldDB" id="A0A8J3J8E9"/>
<evidence type="ECO:0000256" key="1">
    <source>
        <dbReference type="ARBA" id="ARBA00009213"/>
    </source>
</evidence>
<dbReference type="InterPro" id="IPR000182">
    <property type="entry name" value="GNAT_dom"/>
</dbReference>
<evidence type="ECO:0000259" key="5">
    <source>
        <dbReference type="PROSITE" id="PS51186"/>
    </source>
</evidence>
<dbReference type="Gene3D" id="3.40.630.30">
    <property type="match status" value="2"/>
</dbReference>
<dbReference type="Gene3D" id="3.30.1050.10">
    <property type="entry name" value="SCP2 sterol-binding domain"/>
    <property type="match status" value="1"/>
</dbReference>
<evidence type="ECO:0000256" key="2">
    <source>
        <dbReference type="ARBA" id="ARBA00022679"/>
    </source>
</evidence>
<name>A0A8J3J8E9_9ACTN</name>
<dbReference type="InterPro" id="IPR025559">
    <property type="entry name" value="Eis_dom"/>
</dbReference>
<dbReference type="PANTHER" id="PTHR37817:SF1">
    <property type="entry name" value="N-ACETYLTRANSFERASE EIS"/>
    <property type="match status" value="1"/>
</dbReference>
<proteinExistence type="inferred from homology"/>
<dbReference type="GO" id="GO:0030649">
    <property type="term" value="P:aminoglycoside antibiotic catabolic process"/>
    <property type="evidence" value="ECO:0007669"/>
    <property type="project" value="TreeGrafter"/>
</dbReference>
<evidence type="ECO:0000256" key="4">
    <source>
        <dbReference type="HAMAP-Rule" id="MF_01812"/>
    </source>
</evidence>
<feature type="domain" description="N-acetyltransferase" evidence="5">
    <location>
        <begin position="4"/>
        <end position="149"/>
    </location>
</feature>
<accession>A0A8J3J8E9</accession>
<keyword evidence="3 4" id="KW-0012">Acyltransferase</keyword>
<evidence type="ECO:0000313" key="7">
    <source>
        <dbReference type="Proteomes" id="UP000612808"/>
    </source>
</evidence>
<organism evidence="6 7">
    <name type="scientific">Actinocatenispora rupis</name>
    <dbReference type="NCBI Taxonomy" id="519421"/>
    <lineage>
        <taxon>Bacteria</taxon>
        <taxon>Bacillati</taxon>
        <taxon>Actinomycetota</taxon>
        <taxon>Actinomycetes</taxon>
        <taxon>Micromonosporales</taxon>
        <taxon>Micromonosporaceae</taxon>
        <taxon>Actinocatenispora</taxon>
    </lineage>
</organism>
<dbReference type="Proteomes" id="UP000612808">
    <property type="component" value="Unassembled WGS sequence"/>
</dbReference>
<evidence type="ECO:0000313" key="6">
    <source>
        <dbReference type="EMBL" id="GID15908.1"/>
    </source>
</evidence>
<feature type="active site" description="Proton donor" evidence="4">
    <location>
        <position position="123"/>
    </location>
</feature>
<feature type="active site" description="Proton acceptor; via carboxylate" evidence="4">
    <location>
        <position position="407"/>
    </location>
</feature>
<dbReference type="PROSITE" id="PS51186">
    <property type="entry name" value="GNAT"/>
    <property type="match status" value="1"/>
</dbReference>
<protein>
    <submittedName>
        <fullName evidence="6">UPF0256 protein</fullName>
    </submittedName>
</protein>
<sequence length="407" mass="44139">MDSYDIRPITEDEVYPFSRCFEKAFGKDHHEEEAKLERDLFEAPRTLAAVHERDGVVGTTLSTRRQLGVPGGEVPAAHVTAVSVLGTHRRRGLLRRMMTRQLTDLAGTDEPVAILWASEPVIYGRFGYGAATATLSYDADTRELSVPAGETTGQLREVEYAESTETLSTVYEAARVGRPGLSSRPPALWRMWAADLEHWRQGRSGLRAILHEGPDGPDGYAVYRIGRNGDASGPAGVVHVQEVMAGDLAGYRALWRYLFDIDLTRRLTYEFAAVDEPLYHLVSDARRLGARYGDGLWLRVLDVPAALTARRYASDVDAVLAVTDDLLTGNDGHWHLRAGPAGATCVRTDAPADVALSVTDLGSAYLGGTPLSALAAAGAVRELRAGALAPVSTAFGWERAPVGIEIF</sequence>
<dbReference type="EMBL" id="BOMB01000049">
    <property type="protein sequence ID" value="GID15908.1"/>
    <property type="molecule type" value="Genomic_DNA"/>
</dbReference>
<feature type="binding site" evidence="4">
    <location>
        <begin position="90"/>
        <end position="95"/>
    </location>
    <ligand>
        <name>acetyl-CoA</name>
        <dbReference type="ChEBI" id="CHEBI:57288"/>
    </ligand>
</feature>
<dbReference type="HAMAP" id="MF_01812">
    <property type="entry name" value="Eis"/>
    <property type="match status" value="1"/>
</dbReference>
<feature type="binding site" evidence="4">
    <location>
        <begin position="82"/>
        <end position="84"/>
    </location>
    <ligand>
        <name>acetyl-CoA</name>
        <dbReference type="ChEBI" id="CHEBI:57288"/>
    </ligand>
</feature>
<dbReference type="InterPro" id="IPR051554">
    <property type="entry name" value="Acetyltransferase_Eis"/>
</dbReference>
<dbReference type="PANTHER" id="PTHR37817">
    <property type="entry name" value="N-ACETYLTRANSFERASE EIS"/>
    <property type="match status" value="1"/>
</dbReference>